<feature type="region of interest" description="Disordered" evidence="1">
    <location>
        <begin position="1"/>
        <end position="25"/>
    </location>
</feature>
<dbReference type="EMBL" id="JAHYIQ010000007">
    <property type="protein sequence ID" value="KAK1130494.1"/>
    <property type="molecule type" value="Genomic_DNA"/>
</dbReference>
<dbReference type="Proteomes" id="UP001177670">
    <property type="component" value="Unassembled WGS sequence"/>
</dbReference>
<keyword evidence="3" id="KW-1185">Reference proteome</keyword>
<evidence type="ECO:0000313" key="3">
    <source>
        <dbReference type="Proteomes" id="UP001177670"/>
    </source>
</evidence>
<proteinExistence type="predicted"/>
<evidence type="ECO:0000313" key="2">
    <source>
        <dbReference type="EMBL" id="KAK1130494.1"/>
    </source>
</evidence>
<name>A0AA40KRU2_9HYME</name>
<protein>
    <submittedName>
        <fullName evidence="2">Uncharacterized protein</fullName>
    </submittedName>
</protein>
<comment type="caution">
    <text evidence="2">The sequence shown here is derived from an EMBL/GenBank/DDBJ whole genome shotgun (WGS) entry which is preliminary data.</text>
</comment>
<organism evidence="2 3">
    <name type="scientific">Melipona bicolor</name>
    <dbReference type="NCBI Taxonomy" id="60889"/>
    <lineage>
        <taxon>Eukaryota</taxon>
        <taxon>Metazoa</taxon>
        <taxon>Ecdysozoa</taxon>
        <taxon>Arthropoda</taxon>
        <taxon>Hexapoda</taxon>
        <taxon>Insecta</taxon>
        <taxon>Pterygota</taxon>
        <taxon>Neoptera</taxon>
        <taxon>Endopterygota</taxon>
        <taxon>Hymenoptera</taxon>
        <taxon>Apocrita</taxon>
        <taxon>Aculeata</taxon>
        <taxon>Apoidea</taxon>
        <taxon>Anthophila</taxon>
        <taxon>Apidae</taxon>
        <taxon>Melipona</taxon>
    </lineage>
</organism>
<feature type="compositionally biased region" description="Polar residues" evidence="1">
    <location>
        <begin position="1"/>
        <end position="11"/>
    </location>
</feature>
<dbReference type="AlphaFoldDB" id="A0AA40KRU2"/>
<sequence length="82" mass="8940">MKLSSSKTGRTPTDKRSPRPQGNSAFSISLSAAMLIQRSPMRGYLTVNQTSASKTRQFNQVPMILEAGTRLTGIEYSSRGCT</sequence>
<reference evidence="2" key="1">
    <citation type="submission" date="2021-10" db="EMBL/GenBank/DDBJ databases">
        <title>Melipona bicolor Genome sequencing and assembly.</title>
        <authorList>
            <person name="Araujo N.S."/>
            <person name="Arias M.C."/>
        </authorList>
    </citation>
    <scope>NUCLEOTIDE SEQUENCE</scope>
    <source>
        <strain evidence="2">USP_2M_L1-L4_2017</strain>
        <tissue evidence="2">Whole body</tissue>
    </source>
</reference>
<gene>
    <name evidence="2" type="ORF">K0M31_018626</name>
</gene>
<accession>A0AA40KRU2</accession>
<evidence type="ECO:0000256" key="1">
    <source>
        <dbReference type="SAM" id="MobiDB-lite"/>
    </source>
</evidence>